<comment type="caution">
    <text evidence="1">The sequence shown here is derived from an EMBL/GenBank/DDBJ whole genome shotgun (WGS) entry which is preliminary data.</text>
</comment>
<evidence type="ECO:0000313" key="2">
    <source>
        <dbReference type="Proteomes" id="UP000730482"/>
    </source>
</evidence>
<gene>
    <name evidence="1" type="ORF">KGQ19_44420</name>
</gene>
<keyword evidence="2" id="KW-1185">Reference proteome</keyword>
<accession>A0ABS5L6F6</accession>
<dbReference type="Proteomes" id="UP000730482">
    <property type="component" value="Unassembled WGS sequence"/>
</dbReference>
<proteinExistence type="predicted"/>
<dbReference type="EMBL" id="JAAFYZ010000299">
    <property type="protein sequence ID" value="MBS2553921.1"/>
    <property type="molecule type" value="Genomic_DNA"/>
</dbReference>
<name>A0ABS5L6F6_9ACTN</name>
<reference evidence="1 2" key="1">
    <citation type="submission" date="2020-02" db="EMBL/GenBank/DDBJ databases">
        <title>Acidophilic actinobacteria isolated from forest soil.</title>
        <authorList>
            <person name="Golinska P."/>
        </authorList>
    </citation>
    <scope>NUCLEOTIDE SEQUENCE [LARGE SCALE GENOMIC DNA]</scope>
    <source>
        <strain evidence="1 2">NL8</strain>
    </source>
</reference>
<protein>
    <submittedName>
        <fullName evidence="1">Uncharacterized protein</fullName>
    </submittedName>
</protein>
<dbReference type="RefSeq" id="WP_212020942.1">
    <property type="nucleotide sequence ID" value="NZ_JAAFYZ010000299.1"/>
</dbReference>
<evidence type="ECO:0000313" key="1">
    <source>
        <dbReference type="EMBL" id="MBS2553921.1"/>
    </source>
</evidence>
<organism evidence="1 2">
    <name type="scientific">Catenulispora pinistramenti</name>
    <dbReference type="NCBI Taxonomy" id="2705254"/>
    <lineage>
        <taxon>Bacteria</taxon>
        <taxon>Bacillati</taxon>
        <taxon>Actinomycetota</taxon>
        <taxon>Actinomycetes</taxon>
        <taxon>Catenulisporales</taxon>
        <taxon>Catenulisporaceae</taxon>
        <taxon>Catenulispora</taxon>
    </lineage>
</organism>
<sequence>MPFGISAVVQAPPLCAEPAAEVGAAAFDWPPVPPVPPVEVPAAELEADVEADPVPPLPPGPDEPVAAGVLVLLPVELVLPSVDVPLPALLEALLEHPVNATALSAPAANKTEIRFISLNLPG</sequence>